<gene>
    <name evidence="8" type="ORF">ISF6_2321</name>
</gene>
<evidence type="ECO:0000256" key="1">
    <source>
        <dbReference type="ARBA" id="ARBA00000697"/>
    </source>
</evidence>
<dbReference type="GO" id="GO:0004144">
    <property type="term" value="F:diacylglycerol O-acyltransferase activity"/>
    <property type="evidence" value="ECO:0007669"/>
    <property type="project" value="UniProtKB-EC"/>
</dbReference>
<organism evidence="8 9">
    <name type="scientific">Piscinibacter sakaiensis</name>
    <name type="common">Ideonella sakaiensis</name>
    <dbReference type="NCBI Taxonomy" id="1547922"/>
    <lineage>
        <taxon>Bacteria</taxon>
        <taxon>Pseudomonadati</taxon>
        <taxon>Pseudomonadota</taxon>
        <taxon>Betaproteobacteria</taxon>
        <taxon>Burkholderiales</taxon>
        <taxon>Sphaerotilaceae</taxon>
        <taxon>Piscinibacter</taxon>
    </lineage>
</organism>
<dbReference type="SUPFAM" id="SSF53474">
    <property type="entry name" value="alpha/beta-Hydrolases"/>
    <property type="match status" value="1"/>
</dbReference>
<dbReference type="Gene3D" id="3.40.50.1820">
    <property type="entry name" value="alpha/beta hydrolase"/>
    <property type="match status" value="1"/>
</dbReference>
<keyword evidence="9" id="KW-1185">Reference proteome</keyword>
<reference evidence="8 9" key="2">
    <citation type="journal article" date="2016" name="Science">
        <title>A bacterium that degrades and assimilates poly(ethylene terephthalate).</title>
        <authorList>
            <person name="Yoshida S."/>
            <person name="Hiraga K."/>
            <person name="Takehana T."/>
            <person name="Taniguchi I."/>
            <person name="Yamaji H."/>
            <person name="Maeda Y."/>
            <person name="Toyohara K."/>
            <person name="Miyamoto K."/>
            <person name="Kimura Y."/>
            <person name="Oda K."/>
        </authorList>
    </citation>
    <scope>NUCLEOTIDE SEQUENCE [LARGE SCALE GENOMIC DNA]</scope>
    <source>
        <strain evidence="9">NBRC 110686 / TISTR 2288 / 201-F6</strain>
    </source>
</reference>
<dbReference type="InterPro" id="IPR029058">
    <property type="entry name" value="AB_hydrolase_fold"/>
</dbReference>
<evidence type="ECO:0000256" key="4">
    <source>
        <dbReference type="ARBA" id="ARBA00013244"/>
    </source>
</evidence>
<dbReference type="InterPro" id="IPR000801">
    <property type="entry name" value="Esterase-like"/>
</dbReference>
<comment type="catalytic activity">
    <reaction evidence="6">
        <text>an acyl-CoA + a 1,2-diacyl-sn-glycerol = a triacyl-sn-glycerol + CoA</text>
        <dbReference type="Rhea" id="RHEA:10868"/>
        <dbReference type="ChEBI" id="CHEBI:17815"/>
        <dbReference type="ChEBI" id="CHEBI:57287"/>
        <dbReference type="ChEBI" id="CHEBI:58342"/>
        <dbReference type="ChEBI" id="CHEBI:64615"/>
        <dbReference type="EC" id="2.3.1.20"/>
    </reaction>
</comment>
<comment type="catalytic activity">
    <reaction evidence="1">
        <text>2 alpha,alpha'-trehalose 6-mycolate = alpha,alpha'-trehalose 6,6'-bismycolate + alpha,alpha-trehalose</text>
        <dbReference type="Rhea" id="RHEA:23472"/>
        <dbReference type="ChEBI" id="CHEBI:16551"/>
        <dbReference type="ChEBI" id="CHEBI:18195"/>
        <dbReference type="ChEBI" id="CHEBI:18234"/>
        <dbReference type="EC" id="2.3.1.122"/>
    </reaction>
</comment>
<evidence type="ECO:0000313" key="9">
    <source>
        <dbReference type="Proteomes" id="UP000037660"/>
    </source>
</evidence>
<name>A0A0K8P1H4_PISS1</name>
<dbReference type="EC" id="2.3.1.20" evidence="4"/>
<comment type="caution">
    <text evidence="8">The sequence shown here is derived from an EMBL/GenBank/DDBJ whole genome shotgun (WGS) entry which is preliminary data.</text>
</comment>
<dbReference type="GO" id="GO:0050348">
    <property type="term" value="F:trehalose O-mycolyltransferase activity"/>
    <property type="evidence" value="ECO:0007669"/>
    <property type="project" value="UniProtKB-EC"/>
</dbReference>
<protein>
    <recommendedName>
        <fullName evidence="5">Acyl-CoA:diacylglycerol acyltransferase</fullName>
        <ecNumber evidence="3">2.3.1.122</ecNumber>
        <ecNumber evidence="4">2.3.1.20</ecNumber>
    </recommendedName>
</protein>
<proteinExistence type="inferred from homology"/>
<evidence type="ECO:0000256" key="6">
    <source>
        <dbReference type="ARBA" id="ARBA00048109"/>
    </source>
</evidence>
<evidence type="ECO:0000313" key="8">
    <source>
        <dbReference type="EMBL" id="GAP36481.1"/>
    </source>
</evidence>
<feature type="chain" id="PRO_5005513586" description="Acyl-CoA:diacylglycerol acyltransferase" evidence="7">
    <location>
        <begin position="32"/>
        <end position="282"/>
    </location>
</feature>
<dbReference type="Pfam" id="PF00756">
    <property type="entry name" value="Esterase"/>
    <property type="match status" value="1"/>
</dbReference>
<evidence type="ECO:0000256" key="5">
    <source>
        <dbReference type="ARBA" id="ARBA00032572"/>
    </source>
</evidence>
<sequence length="282" mass="30195">MSIAPPPRPPRRRLLAAAAGLAAAATLPGCAGLRAPPTRVPMAVTRLAAPCRADTLVVLLPGALSAPREFVDEGWIRALHDERRLAADAWLVDAHPGYYLERSILQRLREDVLVPARAAGYARVWLAGISLGGFGALGCAARHPGEVDGVLAVAPYLGRRSLLKEIGDAGGPRRWRADVPPPRPGQDDDLEREVWRMLAGGDTARLFLGHGREDRFAGAQRVAAALLGDRGFSVPGGHDWPAWRPLWAQWLDRGLLAPRCAADPASTRELPRGRPGGLAPGR</sequence>
<dbReference type="AlphaFoldDB" id="A0A0K8P1H4"/>
<keyword evidence="7" id="KW-0732">Signal</keyword>
<dbReference type="STRING" id="1547922.ISF6_2321"/>
<dbReference type="Proteomes" id="UP000037660">
    <property type="component" value="Unassembled WGS sequence"/>
</dbReference>
<reference evidence="9" key="1">
    <citation type="submission" date="2015-07" db="EMBL/GenBank/DDBJ databases">
        <title>Discovery of a poly(ethylene terephthalate assimilation.</title>
        <authorList>
            <person name="Yoshida S."/>
            <person name="Hiraga K."/>
            <person name="Takehana T."/>
            <person name="Taniguchi I."/>
            <person name="Yamaji H."/>
            <person name="Maeda Y."/>
            <person name="Toyohara K."/>
            <person name="Miyamoto K."/>
            <person name="Kimura Y."/>
            <person name="Oda K."/>
        </authorList>
    </citation>
    <scope>NUCLEOTIDE SEQUENCE [LARGE SCALE GENOMIC DNA]</scope>
    <source>
        <strain evidence="9">NBRC 110686 / TISTR 2288 / 201-F6</strain>
    </source>
</reference>
<dbReference type="InterPro" id="IPR006311">
    <property type="entry name" value="TAT_signal"/>
</dbReference>
<accession>A0A0K8P1H4</accession>
<dbReference type="EMBL" id="BBYR01000036">
    <property type="protein sequence ID" value="GAP36481.1"/>
    <property type="molecule type" value="Genomic_DNA"/>
</dbReference>
<evidence type="ECO:0000256" key="3">
    <source>
        <dbReference type="ARBA" id="ARBA00012820"/>
    </source>
</evidence>
<dbReference type="PROSITE" id="PS51318">
    <property type="entry name" value="TAT"/>
    <property type="match status" value="1"/>
</dbReference>
<evidence type="ECO:0000256" key="2">
    <source>
        <dbReference type="ARBA" id="ARBA00005874"/>
    </source>
</evidence>
<dbReference type="EC" id="2.3.1.122" evidence="3"/>
<evidence type="ECO:0000256" key="7">
    <source>
        <dbReference type="SAM" id="SignalP"/>
    </source>
</evidence>
<feature type="signal peptide" evidence="7">
    <location>
        <begin position="1"/>
        <end position="31"/>
    </location>
</feature>
<comment type="similarity">
    <text evidence="2">Belongs to the mycobacterial A85 antigen family.</text>
</comment>